<dbReference type="InterPro" id="IPR004869">
    <property type="entry name" value="MMPL_dom"/>
</dbReference>
<dbReference type="SUPFAM" id="SSF82866">
    <property type="entry name" value="Multidrug efflux transporter AcrB transmembrane domain"/>
    <property type="match status" value="2"/>
</dbReference>
<keyword evidence="4 6" id="KW-1133">Transmembrane helix</keyword>
<feature type="transmembrane region" description="Helical" evidence="6">
    <location>
        <begin position="847"/>
        <end position="864"/>
    </location>
</feature>
<feature type="transmembrane region" description="Helical" evidence="6">
    <location>
        <begin position="346"/>
        <end position="371"/>
    </location>
</feature>
<dbReference type="OrthoDB" id="9809027at2"/>
<dbReference type="Pfam" id="PF03176">
    <property type="entry name" value="MMPL"/>
    <property type="match status" value="2"/>
</dbReference>
<evidence type="ECO:0000256" key="2">
    <source>
        <dbReference type="ARBA" id="ARBA00022475"/>
    </source>
</evidence>
<dbReference type="PANTHER" id="PTHR33406:SF13">
    <property type="entry name" value="MEMBRANE PROTEIN YDFJ"/>
    <property type="match status" value="1"/>
</dbReference>
<protein>
    <submittedName>
        <fullName evidence="8">MMPL domain protein</fullName>
    </submittedName>
</protein>
<sequence length="921" mass="100317">MNRLLKHPWIVIAVCLAITVGLGIQLVDIELNNSLRQFFPQKHDSYHRLTDAEQKFGSMSAIGIALETDRDSIVTPEYIDIIKRITTRVEALDNVESVDSLSDIDYVYGADGSLIAGALVADDFGGSTEEVEAVRQKLTDWDDMYNRVVISDDGRAAQLQAVIKADCTPAETETLLSAVKTIVTEEVTDPSLSVRIYGDAVLNDNARTFMLSDLTRLIPLVVLVVLLSLFFSFKTFDGTVLPLITVLISTIWSCGLMAIFNVTFTIVSSVIPVALIAVGSAYGIHVLTHYYIALEAVDGEMTKEKHAAAIAAGVKDVWIAVLLAGVTTIIGFISLITSPLAPLHSFAVFAALGVGFSLILSVVLIPALLMIKPVSKIGKKSRRMEKLTNKVKAKINAENVKKNLNVESGSTLYAVYHFFAGTKGRLAFFSVVIVIASWFGVKQLVIDTSLVNYFPADSKFRQDISYVDDRFAGTNSLYFVVSGPEKGSMNNPELLKPLDDMQNYLLAKYDGIGKIVSFTTFIKRMNQVMHIPESTALAADAGSADIGSSDDLSSFSSFGDDSFSSFGFSDGLSSFDDAAAAVPAETKVFVDPNIAYGEKLQQPMTVQDGLDMLNKAYALAGGKNATVKDIVQILERELNYNGVDYYEIPYDPDKYPAATRAELSDLVSQYLLLFSGSLDRFADDPLSPQSLRVMAQLRTHSTITVGNIIDDAQNYAARYFPEGYTIEATGNAEMEYVMTDLIVTSQLQSLIFSLVCVFLIISVAFKSGFAGLLGAVPLAFAIILNYMIMGFTGIKLDLVTSIIASVAVGVGIDYTIHFLTTYKTERALSDDLQLVTRRTLAKSGRGIVTNALAVGLGFLVLYFSEFVVLRYIGILVAIVMFSSSMLAMTVIPGFLNIFDPKFIRPKQAEVKSGETPKPENV</sequence>
<dbReference type="STRING" id="906968.Trebr_0891"/>
<dbReference type="InterPro" id="IPR050545">
    <property type="entry name" value="Mycobact_MmpL"/>
</dbReference>
<feature type="domain" description="SSD" evidence="7">
    <location>
        <begin position="243"/>
        <end position="371"/>
    </location>
</feature>
<dbReference type="EMBL" id="CP002696">
    <property type="protein sequence ID" value="AEE16327.1"/>
    <property type="molecule type" value="Genomic_DNA"/>
</dbReference>
<dbReference type="PROSITE" id="PS50156">
    <property type="entry name" value="SSD"/>
    <property type="match status" value="2"/>
</dbReference>
<dbReference type="KEGG" id="tbe:Trebr_0891"/>
<feature type="transmembrane region" description="Helical" evidence="6">
    <location>
        <begin position="240"/>
        <end position="264"/>
    </location>
</feature>
<evidence type="ECO:0000256" key="5">
    <source>
        <dbReference type="ARBA" id="ARBA00023136"/>
    </source>
</evidence>
<gene>
    <name evidence="8" type="ordered locus">Trebr_0891</name>
</gene>
<dbReference type="PANTHER" id="PTHR33406">
    <property type="entry name" value="MEMBRANE PROTEIN MJ1562-RELATED"/>
    <property type="match status" value="1"/>
</dbReference>
<feature type="transmembrane region" description="Helical" evidence="6">
    <location>
        <begin position="747"/>
        <end position="765"/>
    </location>
</feature>
<dbReference type="Gene3D" id="1.20.1640.10">
    <property type="entry name" value="Multidrug efflux transporter AcrB transmembrane domain"/>
    <property type="match status" value="2"/>
</dbReference>
<keyword evidence="5 6" id="KW-0472">Membrane</keyword>
<evidence type="ECO:0000256" key="6">
    <source>
        <dbReference type="SAM" id="Phobius"/>
    </source>
</evidence>
<keyword evidence="2" id="KW-1003">Cell membrane</keyword>
<feature type="transmembrane region" description="Helical" evidence="6">
    <location>
        <begin position="426"/>
        <end position="445"/>
    </location>
</feature>
<dbReference type="InterPro" id="IPR000731">
    <property type="entry name" value="SSD"/>
</dbReference>
<dbReference type="Proteomes" id="UP000006546">
    <property type="component" value="Chromosome"/>
</dbReference>
<organism evidence="8 9">
    <name type="scientific">Treponema brennaborense (strain DSM 12168 / CIP 105900 / DD5/3)</name>
    <dbReference type="NCBI Taxonomy" id="906968"/>
    <lineage>
        <taxon>Bacteria</taxon>
        <taxon>Pseudomonadati</taxon>
        <taxon>Spirochaetota</taxon>
        <taxon>Spirochaetia</taxon>
        <taxon>Spirochaetales</taxon>
        <taxon>Treponemataceae</taxon>
        <taxon>Treponema</taxon>
    </lineage>
</organism>
<feature type="transmembrane region" description="Helical" evidence="6">
    <location>
        <begin position="798"/>
        <end position="816"/>
    </location>
</feature>
<evidence type="ECO:0000256" key="3">
    <source>
        <dbReference type="ARBA" id="ARBA00022692"/>
    </source>
</evidence>
<dbReference type="AlphaFoldDB" id="F4LJ70"/>
<feature type="transmembrane region" description="Helical" evidence="6">
    <location>
        <begin position="214"/>
        <end position="233"/>
    </location>
</feature>
<evidence type="ECO:0000259" key="7">
    <source>
        <dbReference type="PROSITE" id="PS50156"/>
    </source>
</evidence>
<dbReference type="eggNOG" id="COG1033">
    <property type="taxonomic scope" value="Bacteria"/>
</dbReference>
<proteinExistence type="predicted"/>
<evidence type="ECO:0000256" key="4">
    <source>
        <dbReference type="ARBA" id="ARBA00022989"/>
    </source>
</evidence>
<evidence type="ECO:0000256" key="1">
    <source>
        <dbReference type="ARBA" id="ARBA00004651"/>
    </source>
</evidence>
<feature type="transmembrane region" description="Helical" evidence="6">
    <location>
        <begin position="317"/>
        <end position="340"/>
    </location>
</feature>
<keyword evidence="3 6" id="KW-0812">Transmembrane</keyword>
<accession>F4LJ70</accession>
<name>F4LJ70_TREBD</name>
<dbReference type="GO" id="GO:0005886">
    <property type="term" value="C:plasma membrane"/>
    <property type="evidence" value="ECO:0007669"/>
    <property type="project" value="UniProtKB-SubCell"/>
</dbReference>
<feature type="transmembrane region" description="Helical" evidence="6">
    <location>
        <begin position="772"/>
        <end position="792"/>
    </location>
</feature>
<dbReference type="RefSeq" id="WP_013758046.1">
    <property type="nucleotide sequence ID" value="NC_015500.1"/>
</dbReference>
<keyword evidence="9" id="KW-1185">Reference proteome</keyword>
<evidence type="ECO:0000313" key="9">
    <source>
        <dbReference type="Proteomes" id="UP000006546"/>
    </source>
</evidence>
<feature type="transmembrane region" description="Helical" evidence="6">
    <location>
        <begin position="270"/>
        <end position="297"/>
    </location>
</feature>
<reference evidence="9" key="1">
    <citation type="submission" date="2011-04" db="EMBL/GenBank/DDBJ databases">
        <title>The complete genome of Treponema brennaborense DSM 12168.</title>
        <authorList>
            <person name="Lucas S."/>
            <person name="Han J."/>
            <person name="Lapidus A."/>
            <person name="Bruce D."/>
            <person name="Goodwin L."/>
            <person name="Pitluck S."/>
            <person name="Peters L."/>
            <person name="Kyrpides N."/>
            <person name="Mavromatis K."/>
            <person name="Ivanova N."/>
            <person name="Mikhailova N."/>
            <person name="Pagani I."/>
            <person name="Teshima H."/>
            <person name="Detter J.C."/>
            <person name="Tapia R."/>
            <person name="Han C."/>
            <person name="Land M."/>
            <person name="Hauser L."/>
            <person name="Markowitz V."/>
            <person name="Cheng J.-F."/>
            <person name="Hugenholtz P."/>
            <person name="Woyke T."/>
            <person name="Wu D."/>
            <person name="Gronow S."/>
            <person name="Wellnitz S."/>
            <person name="Brambilla E."/>
            <person name="Klenk H.-P."/>
            <person name="Eisen J.A."/>
        </authorList>
    </citation>
    <scope>NUCLEOTIDE SEQUENCE [LARGE SCALE GENOMIC DNA]</scope>
    <source>
        <strain evidence="9">DSM 12168 / CIP 105900 / DD5/3</strain>
    </source>
</reference>
<comment type="subcellular location">
    <subcellularLocation>
        <location evidence="1">Cell membrane</location>
        <topology evidence="1">Multi-pass membrane protein</topology>
    </subcellularLocation>
</comment>
<feature type="domain" description="SSD" evidence="7">
    <location>
        <begin position="771"/>
        <end position="897"/>
    </location>
</feature>
<dbReference type="HOGENOM" id="CLU_008861_1_1_12"/>
<feature type="transmembrane region" description="Helical" evidence="6">
    <location>
        <begin position="870"/>
        <end position="898"/>
    </location>
</feature>
<evidence type="ECO:0000313" key="8">
    <source>
        <dbReference type="EMBL" id="AEE16327.1"/>
    </source>
</evidence>